<keyword evidence="3" id="KW-1185">Reference proteome</keyword>
<gene>
    <name evidence="2" type="ORF">Bca52824_021804</name>
</gene>
<sequence>MMFVPKSGEENKESATERSSNEPKRKWRATQERAETDVSVPHAPVRGAFAQRSVQRLMFAQRCVLDIESDIKTLYIEVIWKRSVCTKQRGYEVVGICGRSPSEFKRLLCSS</sequence>
<name>A0A8X7VF76_BRACI</name>
<proteinExistence type="predicted"/>
<accession>A0A8X7VF76</accession>
<feature type="region of interest" description="Disordered" evidence="1">
    <location>
        <begin position="1"/>
        <end position="38"/>
    </location>
</feature>
<dbReference type="Proteomes" id="UP000886595">
    <property type="component" value="Unassembled WGS sequence"/>
</dbReference>
<organism evidence="2 3">
    <name type="scientific">Brassica carinata</name>
    <name type="common">Ethiopian mustard</name>
    <name type="synonym">Abyssinian cabbage</name>
    <dbReference type="NCBI Taxonomy" id="52824"/>
    <lineage>
        <taxon>Eukaryota</taxon>
        <taxon>Viridiplantae</taxon>
        <taxon>Streptophyta</taxon>
        <taxon>Embryophyta</taxon>
        <taxon>Tracheophyta</taxon>
        <taxon>Spermatophyta</taxon>
        <taxon>Magnoliopsida</taxon>
        <taxon>eudicotyledons</taxon>
        <taxon>Gunneridae</taxon>
        <taxon>Pentapetalae</taxon>
        <taxon>rosids</taxon>
        <taxon>malvids</taxon>
        <taxon>Brassicales</taxon>
        <taxon>Brassicaceae</taxon>
        <taxon>Brassiceae</taxon>
        <taxon>Brassica</taxon>
    </lineage>
</organism>
<dbReference type="EMBL" id="JAAMPC010000005">
    <property type="protein sequence ID" value="KAG2310247.1"/>
    <property type="molecule type" value="Genomic_DNA"/>
</dbReference>
<comment type="caution">
    <text evidence="2">The sequence shown here is derived from an EMBL/GenBank/DDBJ whole genome shotgun (WGS) entry which is preliminary data.</text>
</comment>
<reference evidence="2 3" key="1">
    <citation type="submission" date="2020-02" db="EMBL/GenBank/DDBJ databases">
        <authorList>
            <person name="Ma Q."/>
            <person name="Huang Y."/>
            <person name="Song X."/>
            <person name="Pei D."/>
        </authorList>
    </citation>
    <scope>NUCLEOTIDE SEQUENCE [LARGE SCALE GENOMIC DNA]</scope>
    <source>
        <strain evidence="2">Sxm20200214</strain>
        <tissue evidence="2">Leaf</tissue>
    </source>
</reference>
<evidence type="ECO:0000313" key="2">
    <source>
        <dbReference type="EMBL" id="KAG2310247.1"/>
    </source>
</evidence>
<evidence type="ECO:0000256" key="1">
    <source>
        <dbReference type="SAM" id="MobiDB-lite"/>
    </source>
</evidence>
<dbReference type="AlphaFoldDB" id="A0A8X7VF76"/>
<protein>
    <submittedName>
        <fullName evidence="2">Uncharacterized protein</fullName>
    </submittedName>
</protein>
<feature type="compositionally biased region" description="Basic and acidic residues" evidence="1">
    <location>
        <begin position="7"/>
        <end position="36"/>
    </location>
</feature>
<evidence type="ECO:0000313" key="3">
    <source>
        <dbReference type="Proteomes" id="UP000886595"/>
    </source>
</evidence>